<keyword evidence="1" id="KW-1133">Transmembrane helix</keyword>
<evidence type="ECO:0000313" key="2">
    <source>
        <dbReference type="EnsemblMetazoa" id="GBRI001544-PA"/>
    </source>
</evidence>
<reference evidence="3" key="1">
    <citation type="submission" date="2014-03" db="EMBL/GenBank/DDBJ databases">
        <authorList>
            <person name="Aksoy S."/>
            <person name="Warren W."/>
            <person name="Wilson R.K."/>
        </authorList>
    </citation>
    <scope>NUCLEOTIDE SEQUENCE [LARGE SCALE GENOMIC DNA]</scope>
    <source>
        <strain evidence="3">IAEA</strain>
    </source>
</reference>
<keyword evidence="3" id="KW-1185">Reference proteome</keyword>
<evidence type="ECO:0000313" key="3">
    <source>
        <dbReference type="Proteomes" id="UP000091820"/>
    </source>
</evidence>
<evidence type="ECO:0000256" key="1">
    <source>
        <dbReference type="SAM" id="Phobius"/>
    </source>
</evidence>
<name>A0A1A9W0B6_9MUSC</name>
<organism evidence="2 3">
    <name type="scientific">Glossina brevipalpis</name>
    <dbReference type="NCBI Taxonomy" id="37001"/>
    <lineage>
        <taxon>Eukaryota</taxon>
        <taxon>Metazoa</taxon>
        <taxon>Ecdysozoa</taxon>
        <taxon>Arthropoda</taxon>
        <taxon>Hexapoda</taxon>
        <taxon>Insecta</taxon>
        <taxon>Pterygota</taxon>
        <taxon>Neoptera</taxon>
        <taxon>Endopterygota</taxon>
        <taxon>Diptera</taxon>
        <taxon>Brachycera</taxon>
        <taxon>Muscomorpha</taxon>
        <taxon>Hippoboscoidea</taxon>
        <taxon>Glossinidae</taxon>
        <taxon>Glossina</taxon>
    </lineage>
</organism>
<feature type="transmembrane region" description="Helical" evidence="1">
    <location>
        <begin position="36"/>
        <end position="55"/>
    </location>
</feature>
<proteinExistence type="predicted"/>
<reference evidence="2" key="2">
    <citation type="submission" date="2020-05" db="UniProtKB">
        <authorList>
            <consortium name="EnsemblMetazoa"/>
        </authorList>
    </citation>
    <scope>IDENTIFICATION</scope>
    <source>
        <strain evidence="2">IAEA</strain>
    </source>
</reference>
<sequence>MKLNMSLYEKEERQIVNDGAHVLKPLHNNICDPLEAIAVIILHFAFAYIILTLAFQRKQTVVLNTAVDNHLRVWTLLNYFHHLSKTPRSYLVFLIDNYVSNS</sequence>
<accession>A0A1A9W0B6</accession>
<dbReference type="AlphaFoldDB" id="A0A1A9W0B6"/>
<dbReference type="EnsemblMetazoa" id="GBRI001544-RA">
    <property type="protein sequence ID" value="GBRI001544-PA"/>
    <property type="gene ID" value="GBRI001544"/>
</dbReference>
<keyword evidence="1" id="KW-0812">Transmembrane</keyword>
<keyword evidence="1" id="KW-0472">Membrane</keyword>
<protein>
    <submittedName>
        <fullName evidence="2">Uncharacterized protein</fullName>
    </submittedName>
</protein>
<dbReference type="Proteomes" id="UP000091820">
    <property type="component" value="Unassembled WGS sequence"/>
</dbReference>
<dbReference type="VEuPathDB" id="VectorBase:GBRI001544"/>